<dbReference type="RefSeq" id="XP_009220454.1">
    <property type="nucleotide sequence ID" value="XM_009222190.1"/>
</dbReference>
<sequence length="111" mass="11466">MSGTAPPNTALGVFGRWFGGVAWDVSGDGGGVWCVSMGAMLGKAARGCSGGSKKRQIARQAILFAREQSFEVVHTSRGGASDQGAGCQRLSPASISRRLVVTGPRWEAAGR</sequence>
<protein>
    <submittedName>
        <fullName evidence="1 2">Uncharacterized protein</fullName>
    </submittedName>
</protein>
<name>J3NSZ6_GAET3</name>
<reference evidence="3" key="1">
    <citation type="submission" date="2010-07" db="EMBL/GenBank/DDBJ databases">
        <title>The genome sequence of Gaeumannomyces graminis var. tritici strain R3-111a-1.</title>
        <authorList>
            <consortium name="The Broad Institute Genome Sequencing Platform"/>
            <person name="Ma L.-J."/>
            <person name="Dead R."/>
            <person name="Young S."/>
            <person name="Zeng Q."/>
            <person name="Koehrsen M."/>
            <person name="Alvarado L."/>
            <person name="Berlin A."/>
            <person name="Chapman S.B."/>
            <person name="Chen Z."/>
            <person name="Freedman E."/>
            <person name="Gellesch M."/>
            <person name="Goldberg J."/>
            <person name="Griggs A."/>
            <person name="Gujja S."/>
            <person name="Heilman E.R."/>
            <person name="Heiman D."/>
            <person name="Hepburn T."/>
            <person name="Howarth C."/>
            <person name="Jen D."/>
            <person name="Larson L."/>
            <person name="Mehta T."/>
            <person name="Neiman D."/>
            <person name="Pearson M."/>
            <person name="Roberts A."/>
            <person name="Saif S."/>
            <person name="Shea T."/>
            <person name="Shenoy N."/>
            <person name="Sisk P."/>
            <person name="Stolte C."/>
            <person name="Sykes S."/>
            <person name="Walk T."/>
            <person name="White J."/>
            <person name="Yandava C."/>
            <person name="Haas B."/>
            <person name="Nusbaum C."/>
            <person name="Birren B."/>
        </authorList>
    </citation>
    <scope>NUCLEOTIDE SEQUENCE [LARGE SCALE GENOMIC DNA]</scope>
    <source>
        <strain evidence="3">R3-111a-1</strain>
    </source>
</reference>
<reference evidence="1" key="2">
    <citation type="submission" date="2010-07" db="EMBL/GenBank/DDBJ databases">
        <authorList>
            <consortium name="The Broad Institute Genome Sequencing Platform"/>
            <consortium name="Broad Institute Genome Sequencing Center for Infectious Disease"/>
            <person name="Ma L.-J."/>
            <person name="Dead R."/>
            <person name="Young S."/>
            <person name="Zeng Q."/>
            <person name="Koehrsen M."/>
            <person name="Alvarado L."/>
            <person name="Berlin A."/>
            <person name="Chapman S.B."/>
            <person name="Chen Z."/>
            <person name="Freedman E."/>
            <person name="Gellesch M."/>
            <person name="Goldberg J."/>
            <person name="Griggs A."/>
            <person name="Gujja S."/>
            <person name="Heilman E.R."/>
            <person name="Heiman D."/>
            <person name="Hepburn T."/>
            <person name="Howarth C."/>
            <person name="Jen D."/>
            <person name="Larson L."/>
            <person name="Mehta T."/>
            <person name="Neiman D."/>
            <person name="Pearson M."/>
            <person name="Roberts A."/>
            <person name="Saif S."/>
            <person name="Shea T."/>
            <person name="Shenoy N."/>
            <person name="Sisk P."/>
            <person name="Stolte C."/>
            <person name="Sykes S."/>
            <person name="Walk T."/>
            <person name="White J."/>
            <person name="Yandava C."/>
            <person name="Haas B."/>
            <person name="Nusbaum C."/>
            <person name="Birren B."/>
        </authorList>
    </citation>
    <scope>NUCLEOTIDE SEQUENCE</scope>
    <source>
        <strain evidence="1">R3-111a-1</strain>
    </source>
</reference>
<dbReference type="EnsemblFungi" id="EJT79309">
    <property type="protein sequence ID" value="EJT79309"/>
    <property type="gene ID" value="GGTG_04394"/>
</dbReference>
<dbReference type="HOGENOM" id="CLU_2158557_0_0_1"/>
<dbReference type="EMBL" id="GL385396">
    <property type="protein sequence ID" value="EJT79309.1"/>
    <property type="molecule type" value="Genomic_DNA"/>
</dbReference>
<reference evidence="2" key="4">
    <citation type="journal article" date="2015" name="G3 (Bethesda)">
        <title>Genome sequences of three phytopathogenic species of the Magnaporthaceae family of fungi.</title>
        <authorList>
            <person name="Okagaki L.H."/>
            <person name="Nunes C.C."/>
            <person name="Sailsbery J."/>
            <person name="Clay B."/>
            <person name="Brown D."/>
            <person name="John T."/>
            <person name="Oh Y."/>
            <person name="Young N."/>
            <person name="Fitzgerald M."/>
            <person name="Haas B.J."/>
            <person name="Zeng Q."/>
            <person name="Young S."/>
            <person name="Adiconis X."/>
            <person name="Fan L."/>
            <person name="Levin J.Z."/>
            <person name="Mitchell T.K."/>
            <person name="Okubara P.A."/>
            <person name="Farman M.L."/>
            <person name="Kohn L.M."/>
            <person name="Birren B."/>
            <person name="Ma L.-J."/>
            <person name="Dean R.A."/>
        </authorList>
    </citation>
    <scope>NUCLEOTIDE SEQUENCE</scope>
    <source>
        <strain evidence="2">R3-111a-1</strain>
    </source>
</reference>
<evidence type="ECO:0000313" key="1">
    <source>
        <dbReference type="EMBL" id="EJT79309.1"/>
    </source>
</evidence>
<reference evidence="2" key="5">
    <citation type="submission" date="2018-04" db="UniProtKB">
        <authorList>
            <consortium name="EnsemblFungi"/>
        </authorList>
    </citation>
    <scope>IDENTIFICATION</scope>
    <source>
        <strain evidence="2">R3-111a-1</strain>
    </source>
</reference>
<keyword evidence="3" id="KW-1185">Reference proteome</keyword>
<proteinExistence type="predicted"/>
<dbReference type="AlphaFoldDB" id="J3NSZ6"/>
<dbReference type="VEuPathDB" id="FungiDB:GGTG_04394"/>
<organism evidence="1">
    <name type="scientific">Gaeumannomyces tritici (strain R3-111a-1)</name>
    <name type="common">Wheat and barley take-all root rot fungus</name>
    <name type="synonym">Gaeumannomyces graminis var. tritici</name>
    <dbReference type="NCBI Taxonomy" id="644352"/>
    <lineage>
        <taxon>Eukaryota</taxon>
        <taxon>Fungi</taxon>
        <taxon>Dikarya</taxon>
        <taxon>Ascomycota</taxon>
        <taxon>Pezizomycotina</taxon>
        <taxon>Sordariomycetes</taxon>
        <taxon>Sordariomycetidae</taxon>
        <taxon>Magnaporthales</taxon>
        <taxon>Magnaporthaceae</taxon>
        <taxon>Gaeumannomyces</taxon>
    </lineage>
</organism>
<evidence type="ECO:0000313" key="3">
    <source>
        <dbReference type="Proteomes" id="UP000006039"/>
    </source>
</evidence>
<dbReference type="Proteomes" id="UP000006039">
    <property type="component" value="Unassembled WGS sequence"/>
</dbReference>
<dbReference type="GeneID" id="20344852"/>
<accession>J3NSZ6</accession>
<gene>
    <name evidence="2" type="primary">20344852</name>
    <name evidence="1" type="ORF">GGTG_04394</name>
</gene>
<evidence type="ECO:0000313" key="2">
    <source>
        <dbReference type="EnsemblFungi" id="EJT79309"/>
    </source>
</evidence>
<reference evidence="1" key="3">
    <citation type="submission" date="2010-09" db="EMBL/GenBank/DDBJ databases">
        <title>Annotation of Gaeumannomyces graminis var. tritici R3-111a-1.</title>
        <authorList>
            <consortium name="The Broad Institute Genome Sequencing Platform"/>
            <person name="Ma L.-J."/>
            <person name="Dead R."/>
            <person name="Young S.K."/>
            <person name="Zeng Q."/>
            <person name="Gargeya S."/>
            <person name="Fitzgerald M."/>
            <person name="Haas B."/>
            <person name="Abouelleil A."/>
            <person name="Alvarado L."/>
            <person name="Arachchi H.M."/>
            <person name="Berlin A."/>
            <person name="Brown A."/>
            <person name="Chapman S.B."/>
            <person name="Chen Z."/>
            <person name="Dunbar C."/>
            <person name="Freedman E."/>
            <person name="Gearin G."/>
            <person name="Gellesch M."/>
            <person name="Goldberg J."/>
            <person name="Griggs A."/>
            <person name="Gujja S."/>
            <person name="Heiman D."/>
            <person name="Howarth C."/>
            <person name="Larson L."/>
            <person name="Lui A."/>
            <person name="MacDonald P.J.P."/>
            <person name="Mehta T."/>
            <person name="Montmayeur A."/>
            <person name="Murphy C."/>
            <person name="Neiman D."/>
            <person name="Pearson M."/>
            <person name="Priest M."/>
            <person name="Roberts A."/>
            <person name="Saif S."/>
            <person name="Shea T."/>
            <person name="Shenoy N."/>
            <person name="Sisk P."/>
            <person name="Stolte C."/>
            <person name="Sykes S."/>
            <person name="Yandava C."/>
            <person name="Wortman J."/>
            <person name="Nusbaum C."/>
            <person name="Birren B."/>
        </authorList>
    </citation>
    <scope>NUCLEOTIDE SEQUENCE</scope>
    <source>
        <strain evidence="1">R3-111a-1</strain>
    </source>
</reference>